<name>A0A285ZR96_9SPHI</name>
<proteinExistence type="predicted"/>
<accession>A0A285ZR96</accession>
<gene>
    <name evidence="2" type="ORF">SAMN06297358_0542</name>
</gene>
<evidence type="ECO:0000313" key="2">
    <source>
        <dbReference type="EMBL" id="SOD12196.1"/>
    </source>
</evidence>
<keyword evidence="3" id="KW-1185">Reference proteome</keyword>
<evidence type="ECO:0000313" key="3">
    <source>
        <dbReference type="Proteomes" id="UP000219281"/>
    </source>
</evidence>
<feature type="domain" description="AB hydrolase-1" evidence="1">
    <location>
        <begin position="24"/>
        <end position="237"/>
    </location>
</feature>
<organism evidence="2 3">
    <name type="scientific">Pedobacter xixiisoli</name>
    <dbReference type="NCBI Taxonomy" id="1476464"/>
    <lineage>
        <taxon>Bacteria</taxon>
        <taxon>Pseudomonadati</taxon>
        <taxon>Bacteroidota</taxon>
        <taxon>Sphingobacteriia</taxon>
        <taxon>Sphingobacteriales</taxon>
        <taxon>Sphingobacteriaceae</taxon>
        <taxon>Pedobacter</taxon>
    </lineage>
</organism>
<dbReference type="EMBL" id="OCMT01000001">
    <property type="protein sequence ID" value="SOD12196.1"/>
    <property type="molecule type" value="Genomic_DNA"/>
</dbReference>
<dbReference type="SUPFAM" id="SSF53474">
    <property type="entry name" value="alpha/beta-Hydrolases"/>
    <property type="match status" value="1"/>
</dbReference>
<protein>
    <submittedName>
        <fullName evidence="2">Pimeloyl-ACP methyl ester carboxylesterase</fullName>
    </submittedName>
</protein>
<dbReference type="Pfam" id="PF00561">
    <property type="entry name" value="Abhydrolase_1"/>
    <property type="match status" value="1"/>
</dbReference>
<reference evidence="3" key="1">
    <citation type="submission" date="2017-09" db="EMBL/GenBank/DDBJ databases">
        <authorList>
            <person name="Varghese N."/>
            <person name="Submissions S."/>
        </authorList>
    </citation>
    <scope>NUCLEOTIDE SEQUENCE [LARGE SCALE GENOMIC DNA]</scope>
    <source>
        <strain evidence="3">CGMCC 1.12803</strain>
    </source>
</reference>
<dbReference type="Gene3D" id="3.40.50.1820">
    <property type="entry name" value="alpha/beta hydrolase"/>
    <property type="match status" value="1"/>
</dbReference>
<dbReference type="Proteomes" id="UP000219281">
    <property type="component" value="Unassembled WGS sequence"/>
</dbReference>
<dbReference type="RefSeq" id="WP_097128382.1">
    <property type="nucleotide sequence ID" value="NZ_OCMT01000001.1"/>
</dbReference>
<dbReference type="InterPro" id="IPR029058">
    <property type="entry name" value="AB_hydrolase_fold"/>
</dbReference>
<dbReference type="PANTHER" id="PTHR46438:SF11">
    <property type="entry name" value="LIPASE-RELATED"/>
    <property type="match status" value="1"/>
</dbReference>
<evidence type="ECO:0000259" key="1">
    <source>
        <dbReference type="Pfam" id="PF00561"/>
    </source>
</evidence>
<dbReference type="OrthoDB" id="9780932at2"/>
<dbReference type="PANTHER" id="PTHR46438">
    <property type="entry name" value="ALPHA/BETA-HYDROLASES SUPERFAMILY PROTEIN"/>
    <property type="match status" value="1"/>
</dbReference>
<dbReference type="InterPro" id="IPR000073">
    <property type="entry name" value="AB_hydrolase_1"/>
</dbReference>
<dbReference type="AlphaFoldDB" id="A0A285ZR96"/>
<sequence>MQLQINQALAANSIHYPTTAAKDIVLLHGLFGNLSNWKAVQQELSPNYQVWTPQLPLFNHFLGGGLNKLVDFLEDYLQEHQIKNPILIGNSLGGHVALLYTLKYPEKVERLVLTGSSGLYENSFGGTFPRVKDYQYIKQKIEDVFDRKEVVDEEMVSYVFDIVQQKSKALSVIMLARDAQKQNLKELLHFIKIPVLLIWGLQDIVTPPEVAEEFYQYLPNATLHYIDRCGHAPMMEQPELFNGYVSNFLAS</sequence>
<dbReference type="PRINTS" id="PR00111">
    <property type="entry name" value="ABHYDROLASE"/>
</dbReference>